<comment type="function">
    <text evidence="6 7">Catalyzes the conversion of GDP-D-mannose to GDP-4-dehydro-6-deoxy-D-mannose.</text>
</comment>
<dbReference type="Proteomes" id="UP000018031">
    <property type="component" value="Unassembled WGS sequence"/>
</dbReference>
<dbReference type="CDD" id="cd05260">
    <property type="entry name" value="GDP_MD_SDR_e"/>
    <property type="match status" value="1"/>
</dbReference>
<evidence type="ECO:0000256" key="7">
    <source>
        <dbReference type="HAMAP-Rule" id="MF_00955"/>
    </source>
</evidence>
<evidence type="ECO:0000259" key="8">
    <source>
        <dbReference type="Pfam" id="PF16363"/>
    </source>
</evidence>
<dbReference type="Gene3D" id="3.40.50.720">
    <property type="entry name" value="NAD(P)-binding Rossmann-like Domain"/>
    <property type="match status" value="1"/>
</dbReference>
<accession>T1CNN8</accession>
<evidence type="ECO:0000256" key="4">
    <source>
        <dbReference type="ARBA" id="ARBA00011989"/>
    </source>
</evidence>
<dbReference type="Pfam" id="PF16363">
    <property type="entry name" value="GDP_Man_Dehyd"/>
    <property type="match status" value="1"/>
</dbReference>
<feature type="domain" description="NAD(P)-binding" evidence="8">
    <location>
        <begin position="9"/>
        <end position="360"/>
    </location>
</feature>
<dbReference type="EC" id="4.2.1.47" evidence="4 7"/>
<evidence type="ECO:0000313" key="10">
    <source>
        <dbReference type="Proteomes" id="UP000018031"/>
    </source>
</evidence>
<comment type="cofactor">
    <cofactor evidence="2 7">
        <name>NADP(+)</name>
        <dbReference type="ChEBI" id="CHEBI:58349"/>
    </cofactor>
</comment>
<evidence type="ECO:0000256" key="5">
    <source>
        <dbReference type="ARBA" id="ARBA00023239"/>
    </source>
</evidence>
<dbReference type="GO" id="GO:0042351">
    <property type="term" value="P:'de novo' GDP-L-fucose biosynthetic process"/>
    <property type="evidence" value="ECO:0007669"/>
    <property type="project" value="TreeGrafter"/>
</dbReference>
<evidence type="ECO:0000256" key="3">
    <source>
        <dbReference type="ARBA" id="ARBA00009263"/>
    </source>
</evidence>
<sequence>MNTKKKVALITGITGQDGAYLAEYLLKKGYEVHGLKRRSSLFNTERVDHLYQDPHTESRNFFLHYGDLSDSMNITALIRQVLPDEIYNLGAMSHVKVSFESPEYTANVDGLGTLRILEAVRLLGLEKKTRIYQASTSELFGLVQTVPQNEQTPFYPRSPYACAKLYAYWITINYREAYGMHCSNGVLFNHESPLRGETFVTRKITRSVSRIATGLQQRVYLGNLSATRDWGHAKDYVRSMHMILQQDQPGDYVVATGITTSVRDFAQMSFAYVGMKLRFEGEGVDERGVLSAIDEEVFKQRVGDIYLPGVRNLLGQTLLSVDPNYFRPTEVQALIGDAARARKILGWEPEYTLQDIIRDMMDYDIRLMHKEAYLKEGGYQILNYFE</sequence>
<reference evidence="10" key="1">
    <citation type="journal article" date="2013" name="Genome">
        <title>Draft Genome Sequences of Porphyromonas crevioricanis JCM 15906T and Porphyromonas cansulci JCM 13913T Isolated from a Canine Oral Cavity.</title>
        <authorList>
            <person name="Sakamoto M."/>
            <person name="Tanaka N."/>
            <person name="Shiwa Y."/>
            <person name="Yoshikawa H."/>
            <person name="Ohkuma M."/>
        </authorList>
    </citation>
    <scope>NUCLEOTIDE SEQUENCE [LARGE SCALE GENOMIC DNA]</scope>
    <source>
        <strain evidence="10">JCM 15906</strain>
    </source>
</reference>
<dbReference type="NCBIfam" id="TIGR01472">
    <property type="entry name" value="gmd"/>
    <property type="match status" value="1"/>
</dbReference>
<dbReference type="AlphaFoldDB" id="T1CNN8"/>
<keyword evidence="7" id="KW-0521">NADP</keyword>
<evidence type="ECO:0000256" key="6">
    <source>
        <dbReference type="ARBA" id="ARBA00059383"/>
    </source>
</evidence>
<reference evidence="9 10" key="2">
    <citation type="journal article" date="2013" name="Genome Announc.">
        <title>Draft Genome Sequences of Porphyromonas crevioricanis JCM 15906T and Porphyromonas cansulci JCM 13913T Isolated from a Canine Oral Cavity.</title>
        <authorList>
            <person name="Sakamoto M."/>
            <person name="Tanaka N."/>
            <person name="Shiwa Y."/>
            <person name="Yoshikawa H."/>
            <person name="Ohkuma M."/>
        </authorList>
    </citation>
    <scope>NUCLEOTIDE SEQUENCE [LARGE SCALE GENOMIC DNA]</scope>
    <source>
        <strain evidence="9 10">JCM 15906</strain>
    </source>
</reference>
<comment type="similarity">
    <text evidence="3 7">Belongs to the NAD(P)-dependent epimerase/dehydratase family. GDP-mannose 4,6-dehydratase subfamily.</text>
</comment>
<organism evidence="9 10">
    <name type="scientific">Porphyromonas crevioricanis JCM 15906</name>
    <dbReference type="NCBI Taxonomy" id="1305617"/>
    <lineage>
        <taxon>Bacteria</taxon>
        <taxon>Pseudomonadati</taxon>
        <taxon>Bacteroidota</taxon>
        <taxon>Bacteroidia</taxon>
        <taxon>Bacteroidales</taxon>
        <taxon>Porphyromonadaceae</taxon>
        <taxon>Porphyromonas</taxon>
    </lineage>
</organism>
<dbReference type="SUPFAM" id="SSF51735">
    <property type="entry name" value="NAD(P)-binding Rossmann-fold domains"/>
    <property type="match status" value="1"/>
</dbReference>
<keyword evidence="5 7" id="KW-0456">Lyase</keyword>
<gene>
    <name evidence="7" type="primary">gmd</name>
    <name evidence="9" type="ORF">PORCRE_1159</name>
</gene>
<protein>
    <recommendedName>
        <fullName evidence="4 7">GDP-mannose 4,6-dehydratase</fullName>
        <ecNumber evidence="4 7">4.2.1.47</ecNumber>
    </recommendedName>
    <alternativeName>
        <fullName evidence="7">GDP-D-mannose dehydratase</fullName>
    </alternativeName>
</protein>
<dbReference type="InterPro" id="IPR016040">
    <property type="entry name" value="NAD(P)-bd_dom"/>
</dbReference>
<dbReference type="FunFam" id="3.40.50.720:FF:000924">
    <property type="entry name" value="GDP-mannose 4,6 dehydratase"/>
    <property type="match status" value="1"/>
</dbReference>
<comment type="caution">
    <text evidence="9">The sequence shown here is derived from an EMBL/GenBank/DDBJ whole genome shotgun (WGS) entry which is preliminary data.</text>
</comment>
<dbReference type="InterPro" id="IPR036291">
    <property type="entry name" value="NAD(P)-bd_dom_sf"/>
</dbReference>
<dbReference type="HAMAP" id="MF_00955">
    <property type="entry name" value="GDP_Man_dehydratase"/>
    <property type="match status" value="1"/>
</dbReference>
<dbReference type="GO" id="GO:0070401">
    <property type="term" value="F:NADP+ binding"/>
    <property type="evidence" value="ECO:0007669"/>
    <property type="project" value="UniProtKB-UniRule"/>
</dbReference>
<comment type="caution">
    <text evidence="7">Lacks conserved residue(s) required for the propagation of feature annotation.</text>
</comment>
<dbReference type="GO" id="GO:0008446">
    <property type="term" value="F:GDP-mannose 4,6-dehydratase activity"/>
    <property type="evidence" value="ECO:0007669"/>
    <property type="project" value="UniProtKB-UniRule"/>
</dbReference>
<dbReference type="Gene3D" id="3.90.25.10">
    <property type="entry name" value="UDP-galactose 4-epimerase, domain 1"/>
    <property type="match status" value="1"/>
</dbReference>
<evidence type="ECO:0000256" key="1">
    <source>
        <dbReference type="ARBA" id="ARBA00000188"/>
    </source>
</evidence>
<dbReference type="InterPro" id="IPR006368">
    <property type="entry name" value="GDP_Man_deHydtase"/>
</dbReference>
<evidence type="ECO:0000256" key="2">
    <source>
        <dbReference type="ARBA" id="ARBA00001937"/>
    </source>
</evidence>
<comment type="catalytic activity">
    <reaction evidence="1 7">
        <text>GDP-alpha-D-mannose = GDP-4-dehydro-alpha-D-rhamnose + H2O</text>
        <dbReference type="Rhea" id="RHEA:23820"/>
        <dbReference type="ChEBI" id="CHEBI:15377"/>
        <dbReference type="ChEBI" id="CHEBI:57527"/>
        <dbReference type="ChEBI" id="CHEBI:57964"/>
        <dbReference type="EC" id="4.2.1.47"/>
    </reaction>
</comment>
<dbReference type="PANTHER" id="PTHR43715:SF1">
    <property type="entry name" value="GDP-MANNOSE 4,6 DEHYDRATASE"/>
    <property type="match status" value="1"/>
</dbReference>
<dbReference type="PANTHER" id="PTHR43715">
    <property type="entry name" value="GDP-MANNOSE 4,6-DEHYDRATASE"/>
    <property type="match status" value="1"/>
</dbReference>
<proteinExistence type="inferred from homology"/>
<name>T1CNN8_9PORP</name>
<dbReference type="RefSeq" id="WP_023937644.1">
    <property type="nucleotide sequence ID" value="NZ_BAOU01000030.1"/>
</dbReference>
<dbReference type="EMBL" id="BAOU01000030">
    <property type="protein sequence ID" value="GAD05457.1"/>
    <property type="molecule type" value="Genomic_DNA"/>
</dbReference>
<evidence type="ECO:0000313" key="9">
    <source>
        <dbReference type="EMBL" id="GAD05457.1"/>
    </source>
</evidence>